<evidence type="ECO:0000259" key="1">
    <source>
        <dbReference type="Pfam" id="PF17389"/>
    </source>
</evidence>
<dbReference type="Gene3D" id="1.50.10.10">
    <property type="match status" value="1"/>
</dbReference>
<dbReference type="HOGENOM" id="CLU_009782_0_0_0"/>
<dbReference type="PANTHER" id="PTHR34987">
    <property type="entry name" value="C, PUTATIVE (AFU_ORTHOLOGUE AFUA_3G02880)-RELATED"/>
    <property type="match status" value="1"/>
</dbReference>
<reference evidence="2" key="1">
    <citation type="submission" date="2008-12" db="EMBL/GenBank/DDBJ databases">
        <title>Complete sequence of Chloroflexus aggregans DSM 9485.</title>
        <authorList>
            <consortium name="US DOE Joint Genome Institute"/>
            <person name="Lucas S."/>
            <person name="Copeland A."/>
            <person name="Lapidus A."/>
            <person name="Glavina del Rio T."/>
            <person name="Dalin E."/>
            <person name="Tice H."/>
            <person name="Pitluck S."/>
            <person name="Foster B."/>
            <person name="Larimer F."/>
            <person name="Land M."/>
            <person name="Hauser L."/>
            <person name="Kyrpides N."/>
            <person name="Mikhailova N."/>
            <person name="Bryant D."/>
            <person name="Richardson P."/>
        </authorList>
    </citation>
    <scope>NUCLEOTIDE SEQUENCE</scope>
    <source>
        <strain evidence="2">DSM 9485</strain>
    </source>
</reference>
<dbReference type="InterPro" id="IPR035396">
    <property type="entry name" value="Bac_rhamnosid6H"/>
</dbReference>
<gene>
    <name evidence="2" type="ordered locus">Cagg_0532</name>
</gene>
<accession>B8G465</accession>
<sequence length="936" mass="104968">MQRSFITFWLITALLCLFWPKPTQASDLCFCVATPIWWHSSTPAAHEVALFRLVIERDTLAPNAILSIFADTRYEVYLNGKFVGRGPARFSRQHREYDQLSLGDLTPGRHVLIVRVQWAPNFRRSESERPFLWALLQSEGQTLATSGPHWQTQPLLAYRSDAAPVHRWGLIGPTEIVDLRLLPPDWSLMGTESPWQPAVAVEVTPARFTARSIPLTVEVDIPIQRISTGWLGEDFVPIELLSSEDQTLVQLQIKHQTMLTLVSLQDELTTNITINGNQLIWQPASERPPGIVTASYPATVGTHTLRVTGLSERPEGWTIFISRDGLASIPTLNATAHAGRRVLLAPPHPDPQAVTVSETPSPTLSFQPPASYAVLDLGRTVHGRLYAEVAGPDGATVDIGWDERLWQQTIPLPFPGELHPEWNQVDSWRLDGREQRLTTIDTRAGRYIVIAVWSNEPVEIRNIQVREERYPVTQIGSFASDDPLLNRIWQVGVDSLLPNMTDAYTDTPWRERGQWWGDAFVSYHINQVAFGDQLLLRRGVRQLADAFTAEGAPAAMAPHDGGRMLDYGMLWVQAIAEDLQRTDDPALARELWPTIIRFLNHLATYRRNDTGLLDLPAGHWSQTTYLDSSVTVARYGQSTPVNAMYYGTLRAAAAIAIALGETEAANDWESEAALLRNRINQYLYDQPRRRYITTIINSQPIAADPYAQAFALAYDLVPPTEISAVADALLSLISRDLTHPNLQLYGMFWALEGLRRAGRINEAIQLIKEFYGWQLAQGATTWWEHLNSDRFWYASRSHSWSGAPTWFLTTAIVGARQTGPTTWEVIPAWESMNHATGIIPLLTGSLTVTWEKTDCSSSRVRIQASEGTQGALLLPPPTDSTVITHNGEEVWSPNYHNAAISQMVDRRIRIPLGGGQAHIIERQQACFMIWIPTVQH</sequence>
<feature type="domain" description="Alpha-L-rhamnosidase six-hairpin glycosidase" evidence="1">
    <location>
        <begin position="474"/>
        <end position="810"/>
    </location>
</feature>
<dbReference type="OrthoDB" id="9761045at2"/>
<dbReference type="Pfam" id="PF17389">
    <property type="entry name" value="Bac_rhamnosid6H"/>
    <property type="match status" value="1"/>
</dbReference>
<dbReference type="Gene3D" id="2.60.120.260">
    <property type="entry name" value="Galactose-binding domain-like"/>
    <property type="match status" value="2"/>
</dbReference>
<proteinExistence type="predicted"/>
<evidence type="ECO:0000313" key="3">
    <source>
        <dbReference type="Proteomes" id="UP000002508"/>
    </source>
</evidence>
<dbReference type="AlphaFoldDB" id="B8G465"/>
<dbReference type="STRING" id="326427.Cagg_0532"/>
<dbReference type="SUPFAM" id="SSF48208">
    <property type="entry name" value="Six-hairpin glycosidases"/>
    <property type="match status" value="1"/>
</dbReference>
<dbReference type="PANTHER" id="PTHR34987:SF4">
    <property type="entry name" value="ALPHA-L-RHAMNOSIDASE C-TERMINAL DOMAIN-CONTAINING PROTEIN"/>
    <property type="match status" value="1"/>
</dbReference>
<dbReference type="CAZy" id="GH78">
    <property type="family name" value="Glycoside Hydrolase Family 78"/>
</dbReference>
<dbReference type="EMBL" id="CP001337">
    <property type="protein sequence ID" value="ACL23471.1"/>
    <property type="molecule type" value="Genomic_DNA"/>
</dbReference>
<protein>
    <submittedName>
        <fullName evidence="2">Alpha-L-rhamnosidase</fullName>
    </submittedName>
</protein>
<dbReference type="KEGG" id="cag:Cagg_0532"/>
<dbReference type="GO" id="GO:0005975">
    <property type="term" value="P:carbohydrate metabolic process"/>
    <property type="evidence" value="ECO:0007669"/>
    <property type="project" value="InterPro"/>
</dbReference>
<name>B8G465_CHLAD</name>
<organism evidence="2 3">
    <name type="scientific">Chloroflexus aggregans (strain MD-66 / DSM 9485)</name>
    <dbReference type="NCBI Taxonomy" id="326427"/>
    <lineage>
        <taxon>Bacteria</taxon>
        <taxon>Bacillati</taxon>
        <taxon>Chloroflexota</taxon>
        <taxon>Chloroflexia</taxon>
        <taxon>Chloroflexales</taxon>
        <taxon>Chloroflexineae</taxon>
        <taxon>Chloroflexaceae</taxon>
        <taxon>Chloroflexus</taxon>
    </lineage>
</organism>
<dbReference type="InterPro" id="IPR012341">
    <property type="entry name" value="6hp_glycosidase-like_sf"/>
</dbReference>
<dbReference type="Gene3D" id="2.60.420.10">
    <property type="entry name" value="Maltose phosphorylase, domain 3"/>
    <property type="match status" value="1"/>
</dbReference>
<keyword evidence="3" id="KW-1185">Reference proteome</keyword>
<dbReference type="RefSeq" id="WP_012615837.1">
    <property type="nucleotide sequence ID" value="NC_011831.1"/>
</dbReference>
<evidence type="ECO:0000313" key="2">
    <source>
        <dbReference type="EMBL" id="ACL23471.1"/>
    </source>
</evidence>
<dbReference type="InterPro" id="IPR008928">
    <property type="entry name" value="6-hairpin_glycosidase_sf"/>
</dbReference>
<dbReference type="Proteomes" id="UP000002508">
    <property type="component" value="Chromosome"/>
</dbReference>
<dbReference type="eggNOG" id="COG3408">
    <property type="taxonomic scope" value="Bacteria"/>
</dbReference>